<comment type="catalytic activity">
    <reaction evidence="9">
        <text>sn-glycerol 1-phosphate + (2E,6E,10E)-geranylgeranyl diphosphate = sn-3-O-(geranylgeranyl)glycerol 1-phosphate + diphosphate</text>
        <dbReference type="Rhea" id="RHEA:23404"/>
        <dbReference type="ChEBI" id="CHEBI:33019"/>
        <dbReference type="ChEBI" id="CHEBI:57677"/>
        <dbReference type="ChEBI" id="CHEBI:57685"/>
        <dbReference type="ChEBI" id="CHEBI:58756"/>
        <dbReference type="EC" id="2.5.1.41"/>
    </reaction>
</comment>
<dbReference type="GO" id="GO:0005737">
    <property type="term" value="C:cytoplasm"/>
    <property type="evidence" value="ECO:0007669"/>
    <property type="project" value="InterPro"/>
</dbReference>
<dbReference type="EMBL" id="FQXQ01000004">
    <property type="protein sequence ID" value="SHH78685.1"/>
    <property type="molecule type" value="Genomic_DNA"/>
</dbReference>
<evidence type="ECO:0000256" key="5">
    <source>
        <dbReference type="ARBA" id="ARBA00022842"/>
    </source>
</evidence>
<keyword evidence="2" id="KW-0444">Lipid biosynthesis</keyword>
<dbReference type="InterPro" id="IPR038597">
    <property type="entry name" value="GGGP/HepGP_synthase_sf"/>
</dbReference>
<protein>
    <recommendedName>
        <fullName evidence="1 10">Phosphoglycerol geranylgeranyltransferase</fullName>
        <ecNumber evidence="1 10">2.5.1.41</ecNumber>
    </recommendedName>
</protein>
<dbReference type="NCBIfam" id="NF003198">
    <property type="entry name" value="PRK04169.1-2"/>
    <property type="match status" value="1"/>
</dbReference>
<evidence type="ECO:0000256" key="6">
    <source>
        <dbReference type="ARBA" id="ARBA00023098"/>
    </source>
</evidence>
<accession>A0A1M5VTU2</accession>
<keyword evidence="12" id="KW-1185">Reference proteome</keyword>
<dbReference type="RefSeq" id="WP_073120981.1">
    <property type="nucleotide sequence ID" value="NZ_BMEN01000004.1"/>
</dbReference>
<dbReference type="NCBIfam" id="TIGR01769">
    <property type="entry name" value="GGGP"/>
    <property type="match status" value="1"/>
</dbReference>
<dbReference type="Pfam" id="PF01884">
    <property type="entry name" value="PcrB"/>
    <property type="match status" value="1"/>
</dbReference>
<evidence type="ECO:0000313" key="11">
    <source>
        <dbReference type="EMBL" id="SHH78685.1"/>
    </source>
</evidence>
<dbReference type="AlphaFoldDB" id="A0A1M5VTU2"/>
<dbReference type="Gene3D" id="3.20.20.390">
    <property type="entry name" value="FMN-linked oxidoreductases"/>
    <property type="match status" value="1"/>
</dbReference>
<dbReference type="InterPro" id="IPR010946">
    <property type="entry name" value="GGGP_synth"/>
</dbReference>
<keyword evidence="4" id="KW-0479">Metal-binding</keyword>
<evidence type="ECO:0000256" key="10">
    <source>
        <dbReference type="NCBIfam" id="TIGR01769"/>
    </source>
</evidence>
<evidence type="ECO:0000256" key="8">
    <source>
        <dbReference type="ARBA" id="ARBA00023264"/>
    </source>
</evidence>
<dbReference type="STRING" id="1195760.SAMN05444281_1944"/>
<keyword evidence="5" id="KW-0460">Magnesium</keyword>
<dbReference type="Proteomes" id="UP000184109">
    <property type="component" value="Unassembled WGS sequence"/>
</dbReference>
<name>A0A1M5VTU2_9FLAO</name>
<dbReference type="GO" id="GO:0006650">
    <property type="term" value="P:glycerophospholipid metabolic process"/>
    <property type="evidence" value="ECO:0007669"/>
    <property type="project" value="InterPro"/>
</dbReference>
<keyword evidence="8" id="KW-1208">Phospholipid metabolism</keyword>
<reference evidence="12" key="1">
    <citation type="submission" date="2016-11" db="EMBL/GenBank/DDBJ databases">
        <authorList>
            <person name="Varghese N."/>
            <person name="Submissions S."/>
        </authorList>
    </citation>
    <scope>NUCLEOTIDE SEQUENCE [LARGE SCALE GENOMIC DNA]</scope>
    <source>
        <strain evidence="12">DSM 100572</strain>
    </source>
</reference>
<proteinExistence type="predicted"/>
<dbReference type="EC" id="2.5.1.41" evidence="1 10"/>
<evidence type="ECO:0000256" key="1">
    <source>
        <dbReference type="ARBA" id="ARBA00012676"/>
    </source>
</evidence>
<evidence type="ECO:0000256" key="3">
    <source>
        <dbReference type="ARBA" id="ARBA00022679"/>
    </source>
</evidence>
<dbReference type="GO" id="GO:0008654">
    <property type="term" value="P:phospholipid biosynthetic process"/>
    <property type="evidence" value="ECO:0007669"/>
    <property type="project" value="UniProtKB-KW"/>
</dbReference>
<keyword evidence="3 11" id="KW-0808">Transferase</keyword>
<evidence type="ECO:0000256" key="7">
    <source>
        <dbReference type="ARBA" id="ARBA00023209"/>
    </source>
</evidence>
<evidence type="ECO:0000313" key="12">
    <source>
        <dbReference type="Proteomes" id="UP000184109"/>
    </source>
</evidence>
<dbReference type="SUPFAM" id="SSF51395">
    <property type="entry name" value="FMN-linked oxidoreductases"/>
    <property type="match status" value="1"/>
</dbReference>
<dbReference type="OrthoDB" id="9807235at2"/>
<keyword evidence="6" id="KW-0443">Lipid metabolism</keyword>
<dbReference type="GO" id="GO:0000287">
    <property type="term" value="F:magnesium ion binding"/>
    <property type="evidence" value="ECO:0007669"/>
    <property type="project" value="InterPro"/>
</dbReference>
<dbReference type="GO" id="GO:0047294">
    <property type="term" value="F:phosphoglycerol geranylgeranyltransferase activity"/>
    <property type="evidence" value="ECO:0007669"/>
    <property type="project" value="UniProtKB-UniRule"/>
</dbReference>
<evidence type="ECO:0000256" key="2">
    <source>
        <dbReference type="ARBA" id="ARBA00022516"/>
    </source>
</evidence>
<evidence type="ECO:0000256" key="4">
    <source>
        <dbReference type="ARBA" id="ARBA00022723"/>
    </source>
</evidence>
<dbReference type="NCBIfam" id="TIGR01768">
    <property type="entry name" value="GGGP-family"/>
    <property type="match status" value="1"/>
</dbReference>
<dbReference type="InterPro" id="IPR008205">
    <property type="entry name" value="GGGP_HepGP_synthase"/>
</dbReference>
<keyword evidence="7" id="KW-0594">Phospholipid biosynthesis</keyword>
<organism evidence="11 12">
    <name type="scientific">Wenyingzhuangia marina</name>
    <dbReference type="NCBI Taxonomy" id="1195760"/>
    <lineage>
        <taxon>Bacteria</taxon>
        <taxon>Pseudomonadati</taxon>
        <taxon>Bacteroidota</taxon>
        <taxon>Flavobacteriia</taxon>
        <taxon>Flavobacteriales</taxon>
        <taxon>Flavobacteriaceae</taxon>
        <taxon>Wenyingzhuangia</taxon>
    </lineage>
</organism>
<sequence length="234" mass="25533">MNFLNTLQTAQKENKKLTAVLVDPDKISVADVENICHRINNAPIDYIFLGGSTVCENQTEIIAKEVQKHTTKSLILFPGDYSHLTNYADGVLFLNLISGDNPEYLIHQQIKAVPFLSKSDLEIIPTGYILIDGGTETSTIKVSKTKPICQQKKEHIVNTAIASQYMGQKVLYLEAGSGANIPVGKDVVNAVFNSVNIPIILGGGIRTLKKINEIHKAGATLVVIGTAFELNKIF</sequence>
<evidence type="ECO:0000256" key="9">
    <source>
        <dbReference type="ARBA" id="ARBA00047288"/>
    </source>
</evidence>
<gene>
    <name evidence="11" type="ORF">SAMN05444281_1944</name>
</gene>